<keyword evidence="6 8" id="KW-1133">Transmembrane helix</keyword>
<dbReference type="Proteomes" id="UP000676079">
    <property type="component" value="Chromosome"/>
</dbReference>
<evidence type="ECO:0000313" key="10">
    <source>
        <dbReference type="Proteomes" id="UP000676079"/>
    </source>
</evidence>
<keyword evidence="10" id="KW-1185">Reference proteome</keyword>
<gene>
    <name evidence="9" type="ORF">KGD84_11130</name>
</gene>
<feature type="transmembrane region" description="Helical" evidence="8">
    <location>
        <begin position="254"/>
        <end position="273"/>
    </location>
</feature>
<accession>A0ABX8BWP0</accession>
<evidence type="ECO:0000256" key="1">
    <source>
        <dbReference type="ARBA" id="ARBA00004651"/>
    </source>
</evidence>
<keyword evidence="3" id="KW-0813">Transport</keyword>
<evidence type="ECO:0000256" key="7">
    <source>
        <dbReference type="ARBA" id="ARBA00023136"/>
    </source>
</evidence>
<feature type="transmembrane region" description="Helical" evidence="8">
    <location>
        <begin position="160"/>
        <end position="185"/>
    </location>
</feature>
<evidence type="ECO:0000256" key="2">
    <source>
        <dbReference type="ARBA" id="ARBA00009142"/>
    </source>
</evidence>
<evidence type="ECO:0000256" key="5">
    <source>
        <dbReference type="ARBA" id="ARBA00022692"/>
    </source>
</evidence>
<dbReference type="InterPro" id="IPR002781">
    <property type="entry name" value="TM_pro_TauE-like"/>
</dbReference>
<dbReference type="PANTHER" id="PTHR30269:SF37">
    <property type="entry name" value="MEMBRANE TRANSPORTER PROTEIN"/>
    <property type="match status" value="1"/>
</dbReference>
<feature type="transmembrane region" description="Helical" evidence="8">
    <location>
        <begin position="107"/>
        <end position="125"/>
    </location>
</feature>
<reference evidence="9 10" key="1">
    <citation type="submission" date="2021-05" db="EMBL/GenBank/DDBJ databases">
        <title>Direct Submission.</title>
        <authorList>
            <person name="Li K."/>
            <person name="Gao J."/>
        </authorList>
    </citation>
    <scope>NUCLEOTIDE SEQUENCE [LARGE SCALE GENOMIC DNA]</scope>
    <source>
        <strain evidence="9 10">Mg02</strain>
    </source>
</reference>
<dbReference type="PANTHER" id="PTHR30269">
    <property type="entry name" value="TRANSMEMBRANE PROTEIN YFCA"/>
    <property type="match status" value="1"/>
</dbReference>
<organism evidence="9 10">
    <name type="scientific">Nocardiopsis changdeensis</name>
    <dbReference type="NCBI Taxonomy" id="2831969"/>
    <lineage>
        <taxon>Bacteria</taxon>
        <taxon>Bacillati</taxon>
        <taxon>Actinomycetota</taxon>
        <taxon>Actinomycetes</taxon>
        <taxon>Streptosporangiales</taxon>
        <taxon>Nocardiopsidaceae</taxon>
        <taxon>Nocardiopsis</taxon>
    </lineage>
</organism>
<evidence type="ECO:0000256" key="6">
    <source>
        <dbReference type="ARBA" id="ARBA00022989"/>
    </source>
</evidence>
<evidence type="ECO:0000313" key="9">
    <source>
        <dbReference type="EMBL" id="QUX24758.1"/>
    </source>
</evidence>
<feature type="transmembrane region" description="Helical" evidence="8">
    <location>
        <begin position="197"/>
        <end position="216"/>
    </location>
</feature>
<feature type="transmembrane region" description="Helical" evidence="8">
    <location>
        <begin position="223"/>
        <end position="242"/>
    </location>
</feature>
<proteinExistence type="inferred from homology"/>
<evidence type="ECO:0000256" key="8">
    <source>
        <dbReference type="RuleBase" id="RU363041"/>
    </source>
</evidence>
<dbReference type="Pfam" id="PF01925">
    <property type="entry name" value="TauE"/>
    <property type="match status" value="1"/>
</dbReference>
<keyword evidence="7 8" id="KW-0472">Membrane</keyword>
<protein>
    <recommendedName>
        <fullName evidence="8">Probable membrane transporter protein</fullName>
    </recommendedName>
</protein>
<evidence type="ECO:0000256" key="3">
    <source>
        <dbReference type="ARBA" id="ARBA00022448"/>
    </source>
</evidence>
<keyword evidence="4 8" id="KW-1003">Cell membrane</keyword>
<feature type="transmembrane region" description="Helical" evidence="8">
    <location>
        <begin position="77"/>
        <end position="95"/>
    </location>
</feature>
<comment type="similarity">
    <text evidence="2 8">Belongs to the 4-toluene sulfonate uptake permease (TSUP) (TC 2.A.102) family.</text>
</comment>
<feature type="transmembrane region" description="Helical" evidence="8">
    <location>
        <begin position="37"/>
        <end position="65"/>
    </location>
</feature>
<name>A0ABX8BWP0_9ACTN</name>
<dbReference type="EMBL" id="CP074133">
    <property type="protein sequence ID" value="QUX24758.1"/>
    <property type="molecule type" value="Genomic_DNA"/>
</dbReference>
<dbReference type="InterPro" id="IPR052017">
    <property type="entry name" value="TSUP"/>
</dbReference>
<comment type="subcellular location">
    <subcellularLocation>
        <location evidence="1 8">Cell membrane</location>
        <topology evidence="1 8">Multi-pass membrane protein</topology>
    </subcellularLocation>
</comment>
<keyword evidence="5 8" id="KW-0812">Transmembrane</keyword>
<sequence length="274" mass="27506">MSLPPEPDREGADVTSHPVLSEFFSPSGHGVLPAGDIWTFAVVAALAIVVGAVVQSTVGLGLGLVGAPVLSLLDPTLVPGALLVAVIVLPALTLIQEREHVDWRGIAWGLPARLPGTVLGVWVVAALPPRALAGAVGAMVLIAVALSLRSFRVRITPVSLVAAGALSGFAGTATSIGGPPMALLYQYEEPARVRATLAAFFLFGGALSLTALGIGGQLDTRTVVVGAAGIPLVALGFAAGVALRSRVEPGPLRLGMLAVVAASAVALLVQAVLG</sequence>
<evidence type="ECO:0000256" key="4">
    <source>
        <dbReference type="ARBA" id="ARBA00022475"/>
    </source>
</evidence>
<feature type="transmembrane region" description="Helical" evidence="8">
    <location>
        <begin position="131"/>
        <end position="148"/>
    </location>
</feature>